<gene>
    <name evidence="3" type="ordered locus">Desal_1141</name>
</gene>
<dbReference type="HOGENOM" id="CLU_599540_0_0_7"/>
<evidence type="ECO:0000313" key="4">
    <source>
        <dbReference type="Proteomes" id="UP000002601"/>
    </source>
</evidence>
<protein>
    <submittedName>
        <fullName evidence="3">Uncharacterized protein</fullName>
    </submittedName>
</protein>
<dbReference type="KEGG" id="dsa:Desal_1141"/>
<proteinExistence type="predicted"/>
<dbReference type="AlphaFoldDB" id="C6C141"/>
<feature type="transmembrane region" description="Helical" evidence="2">
    <location>
        <begin position="7"/>
        <end position="29"/>
    </location>
</feature>
<keyword evidence="2" id="KW-1133">Transmembrane helix</keyword>
<feature type="compositionally biased region" description="Basic and acidic residues" evidence="1">
    <location>
        <begin position="276"/>
        <end position="291"/>
    </location>
</feature>
<keyword evidence="2" id="KW-0472">Membrane</keyword>
<evidence type="ECO:0000313" key="3">
    <source>
        <dbReference type="EMBL" id="ACS79204.1"/>
    </source>
</evidence>
<reference evidence="3 4" key="1">
    <citation type="submission" date="2009-06" db="EMBL/GenBank/DDBJ databases">
        <title>Complete sequence of Desulfovibrio salexigens DSM 2638.</title>
        <authorList>
            <consortium name="US DOE Joint Genome Institute"/>
            <person name="Lucas S."/>
            <person name="Copeland A."/>
            <person name="Lapidus A."/>
            <person name="Glavina del Rio T."/>
            <person name="Tice H."/>
            <person name="Bruce D."/>
            <person name="Goodwin L."/>
            <person name="Pitluck S."/>
            <person name="Munk A.C."/>
            <person name="Brettin T."/>
            <person name="Detter J.C."/>
            <person name="Han C."/>
            <person name="Tapia R."/>
            <person name="Larimer F."/>
            <person name="Land M."/>
            <person name="Hauser L."/>
            <person name="Kyrpides N."/>
            <person name="Anderson I."/>
            <person name="Wall J.D."/>
            <person name="Arkin A.P."/>
            <person name="Dehal P."/>
            <person name="Chivian D."/>
            <person name="Giles B."/>
            <person name="Hazen T.C."/>
        </authorList>
    </citation>
    <scope>NUCLEOTIDE SEQUENCE [LARGE SCALE GENOMIC DNA]</scope>
    <source>
        <strain evidence="4">ATCC 14822 / DSM 2638 / NCIMB 8403 / VKM B-1763</strain>
    </source>
</reference>
<sequence length="447" mass="49612">MTYSIKTLIIAAMLFISSMLIVGAMHLPFFKGADGFEAMESTFNSLRKGIKPPFKIIEAENKQFLGKNFNITLVFRDNDEARIATMMFLRNKLTVTPKGRKINIQGDLGYTLKFFMDDIHLLYFNRFDALERRYSMPAIQAMYYLNRILQKMSGAMASQKQDKAEMLINKIRQKLLIPAYNLREALPVSQTSGFAYLALGTIGILLFAVLWDMSNFFFFGTLASEDFMKSVRIRLGRELSDAQKDALAAKKKRAAKAKAAKKKKGDQGQKVKSTRTNKEALQKKPEPKLKQETAATAAKKAGKKEKSAPAQAAKPSPKKAAAPSGEQQAKKVLKKKTALQKSAAKPNPAEHAKKKAVKPAEPKKRPVKKDASGKPVKKTASAKKVKESTSQNKGKKVTTQQGRKKAATKPKPEPGQKQTKKPAAQPSATKPEKVKRAAKKEIKPDEQ</sequence>
<dbReference type="Proteomes" id="UP000002601">
    <property type="component" value="Chromosome"/>
</dbReference>
<feature type="compositionally biased region" description="Basic residues" evidence="1">
    <location>
        <begin position="250"/>
        <end position="264"/>
    </location>
</feature>
<organism evidence="3 4">
    <name type="scientific">Maridesulfovibrio salexigens (strain ATCC 14822 / DSM 2638 / NCIMB 8403 / VKM B-1763)</name>
    <name type="common">Desulfovibrio salexigens</name>
    <dbReference type="NCBI Taxonomy" id="526222"/>
    <lineage>
        <taxon>Bacteria</taxon>
        <taxon>Pseudomonadati</taxon>
        <taxon>Thermodesulfobacteriota</taxon>
        <taxon>Desulfovibrionia</taxon>
        <taxon>Desulfovibrionales</taxon>
        <taxon>Desulfovibrionaceae</taxon>
        <taxon>Maridesulfovibrio</taxon>
    </lineage>
</organism>
<dbReference type="eggNOG" id="ENOG50317UY">
    <property type="taxonomic scope" value="Bacteria"/>
</dbReference>
<keyword evidence="4" id="KW-1185">Reference proteome</keyword>
<feature type="region of interest" description="Disordered" evidence="1">
    <location>
        <begin position="250"/>
        <end position="447"/>
    </location>
</feature>
<accession>C6C141</accession>
<feature type="compositionally biased region" description="Basic and acidic residues" evidence="1">
    <location>
        <begin position="358"/>
        <end position="372"/>
    </location>
</feature>
<dbReference type="STRING" id="526222.Desal_1141"/>
<keyword evidence="2" id="KW-0812">Transmembrane</keyword>
<feature type="compositionally biased region" description="Polar residues" evidence="1">
    <location>
        <begin position="388"/>
        <end position="401"/>
    </location>
</feature>
<evidence type="ECO:0000256" key="1">
    <source>
        <dbReference type="SAM" id="MobiDB-lite"/>
    </source>
</evidence>
<evidence type="ECO:0000256" key="2">
    <source>
        <dbReference type="SAM" id="Phobius"/>
    </source>
</evidence>
<feature type="compositionally biased region" description="Low complexity" evidence="1">
    <location>
        <begin position="308"/>
        <end position="324"/>
    </location>
</feature>
<name>C6C141_MARSD</name>
<dbReference type="EMBL" id="CP001649">
    <property type="protein sequence ID" value="ACS79204.1"/>
    <property type="molecule type" value="Genomic_DNA"/>
</dbReference>
<feature type="compositionally biased region" description="Basic and acidic residues" evidence="1">
    <location>
        <begin position="430"/>
        <end position="447"/>
    </location>
</feature>